<reference evidence="1" key="1">
    <citation type="journal article" date="2013" name="Genome Biol.">
        <title>Draft genome of the mountain pine beetle, Dendroctonus ponderosae Hopkins, a major forest pest.</title>
        <authorList>
            <person name="Keeling C.I."/>
            <person name="Yuen M.M."/>
            <person name="Liao N.Y."/>
            <person name="Docking T.R."/>
            <person name="Chan S.K."/>
            <person name="Taylor G.A."/>
            <person name="Palmquist D.L."/>
            <person name="Jackman S.D."/>
            <person name="Nguyen A."/>
            <person name="Li M."/>
            <person name="Henderson H."/>
            <person name="Janes J.K."/>
            <person name="Zhao Y."/>
            <person name="Pandoh P."/>
            <person name="Moore R."/>
            <person name="Sperling F.A."/>
            <person name="Huber D.P."/>
            <person name="Birol I."/>
            <person name="Jones S.J."/>
            <person name="Bohlmann J."/>
        </authorList>
    </citation>
    <scope>NUCLEOTIDE SEQUENCE</scope>
</reference>
<dbReference type="Pfam" id="PF00326">
    <property type="entry name" value="Peptidase_S9"/>
    <property type="match status" value="1"/>
</dbReference>
<dbReference type="OMA" id="HPINDID"/>
<dbReference type="GO" id="GO:0008236">
    <property type="term" value="F:serine-type peptidase activity"/>
    <property type="evidence" value="ECO:0007669"/>
    <property type="project" value="InterPro"/>
</dbReference>
<dbReference type="Gene3D" id="3.40.50.1820">
    <property type="entry name" value="alpha/beta hydrolase"/>
    <property type="match status" value="1"/>
</dbReference>
<dbReference type="SUPFAM" id="SSF82171">
    <property type="entry name" value="DPP6 N-terminal domain-like"/>
    <property type="match status" value="1"/>
</dbReference>
<name>N6UN49_DENPD</name>
<accession>N6UN49</accession>
<dbReference type="PANTHER" id="PTHR11731">
    <property type="entry name" value="PROTEASE FAMILY S9B,C DIPEPTIDYL-PEPTIDASE IV-RELATED"/>
    <property type="match status" value="1"/>
</dbReference>
<dbReference type="AlphaFoldDB" id="N6UN49"/>
<evidence type="ECO:0000313" key="1">
    <source>
        <dbReference type="EMBL" id="ENN80147.1"/>
    </source>
</evidence>
<dbReference type="GO" id="GO:0006508">
    <property type="term" value="P:proteolysis"/>
    <property type="evidence" value="ECO:0007669"/>
    <property type="project" value="InterPro"/>
</dbReference>
<dbReference type="OrthoDB" id="16520at2759"/>
<dbReference type="InterPro" id="IPR050278">
    <property type="entry name" value="Serine_Prot_S9B/DPPIV"/>
</dbReference>
<dbReference type="GO" id="GO:0005886">
    <property type="term" value="C:plasma membrane"/>
    <property type="evidence" value="ECO:0007669"/>
    <property type="project" value="TreeGrafter"/>
</dbReference>
<dbReference type="InterPro" id="IPR029058">
    <property type="entry name" value="AB_hydrolase_fold"/>
</dbReference>
<dbReference type="Pfam" id="PF00930">
    <property type="entry name" value="DPPIV_N"/>
    <property type="match status" value="1"/>
</dbReference>
<feature type="non-terminal residue" evidence="1">
    <location>
        <position position="1"/>
    </location>
</feature>
<dbReference type="HOGENOM" id="CLU_1082847_0_0_1"/>
<dbReference type="SUPFAM" id="SSF53474">
    <property type="entry name" value="alpha/beta-Hydrolases"/>
    <property type="match status" value="1"/>
</dbReference>
<dbReference type="PANTHER" id="PTHR11731:SF192">
    <property type="entry name" value="IP17501P"/>
    <property type="match status" value="1"/>
</dbReference>
<gene>
    <name evidence="1" type="ORF">YQE_03411</name>
</gene>
<dbReference type="Gene3D" id="2.140.10.30">
    <property type="entry name" value="Dipeptidylpeptidase IV, N-terminal domain"/>
    <property type="match status" value="1"/>
</dbReference>
<proteinExistence type="predicted"/>
<dbReference type="InterPro" id="IPR001375">
    <property type="entry name" value="Peptidase_S9_cat"/>
</dbReference>
<protein>
    <submittedName>
        <fullName evidence="1">Uncharacterized protein</fullName>
    </submittedName>
</protein>
<dbReference type="EMBL" id="KB740591">
    <property type="protein sequence ID" value="ENN80147.1"/>
    <property type="molecule type" value="Genomic_DNA"/>
</dbReference>
<sequence>MLYYTATVEDDSSVQHIYSVSPVYKNRTCISCSLKSKNGGNNCLYNTGELSTDASHLVFTCSGPDVPHIAIHSVDGTEKLLWSGNEDLVGLLQGKTLHGKVKLEYDIADGFTGRVLLKLPPNLDTSGNTKYPMLVNVYGGPDTYQVTDKYSIDWGSYLAANKSIIYATIDGRGSGLRGNNLLYAGYRKLGTVEVIDQINITKLIQQNLPYVDATRTGIWGWSYGGYAAGMALATDTDDVFKCGISVAPVTDWALYGK</sequence>
<organism evidence="1">
    <name type="scientific">Dendroctonus ponderosae</name>
    <name type="common">Mountain pine beetle</name>
    <dbReference type="NCBI Taxonomy" id="77166"/>
    <lineage>
        <taxon>Eukaryota</taxon>
        <taxon>Metazoa</taxon>
        <taxon>Ecdysozoa</taxon>
        <taxon>Arthropoda</taxon>
        <taxon>Hexapoda</taxon>
        <taxon>Insecta</taxon>
        <taxon>Pterygota</taxon>
        <taxon>Neoptera</taxon>
        <taxon>Endopterygota</taxon>
        <taxon>Coleoptera</taxon>
        <taxon>Polyphaga</taxon>
        <taxon>Cucujiformia</taxon>
        <taxon>Curculionidae</taxon>
        <taxon>Scolytinae</taxon>
        <taxon>Dendroctonus</taxon>
    </lineage>
</organism>
<dbReference type="GO" id="GO:0008239">
    <property type="term" value="F:dipeptidyl-peptidase activity"/>
    <property type="evidence" value="ECO:0007669"/>
    <property type="project" value="TreeGrafter"/>
</dbReference>
<dbReference type="InterPro" id="IPR002469">
    <property type="entry name" value="Peptidase_S9B_N"/>
</dbReference>